<accession>A0A4Z2G961</accession>
<dbReference type="AlphaFoldDB" id="A0A4Z2G961"/>
<evidence type="ECO:0000313" key="2">
    <source>
        <dbReference type="EMBL" id="TNN50059.1"/>
    </source>
</evidence>
<protein>
    <submittedName>
        <fullName evidence="2">Uncharacterized protein</fullName>
    </submittedName>
</protein>
<evidence type="ECO:0000256" key="1">
    <source>
        <dbReference type="SAM" id="MobiDB-lite"/>
    </source>
</evidence>
<reference evidence="2 3" key="1">
    <citation type="submission" date="2019-03" db="EMBL/GenBank/DDBJ databases">
        <title>First draft genome of Liparis tanakae, snailfish: a comprehensive survey of snailfish specific genes.</title>
        <authorList>
            <person name="Kim W."/>
            <person name="Song I."/>
            <person name="Jeong J.-H."/>
            <person name="Kim D."/>
            <person name="Kim S."/>
            <person name="Ryu S."/>
            <person name="Song J.Y."/>
            <person name="Lee S.K."/>
        </authorList>
    </citation>
    <scope>NUCLEOTIDE SEQUENCE [LARGE SCALE GENOMIC DNA]</scope>
    <source>
        <tissue evidence="2">Muscle</tissue>
    </source>
</reference>
<sequence length="167" mass="17494">MSVMKACIVAFLGGVRGQGQSLTRRMTSPRPKEAPHPKPEPLTFQRGLGDPGGGRCRYLKAAVAERGSFQEASPSTSSFSQQGVRYSSVAVGSNPAGSSFTMEVSDGGTGGTLVVAMRSNPAGSSFTMEVVMEGQVHREIVAESSSRMGGLPALSHPKRGVIKRIVL</sequence>
<dbReference type="Proteomes" id="UP000314294">
    <property type="component" value="Unassembled WGS sequence"/>
</dbReference>
<gene>
    <name evidence="2" type="ORF">EYF80_039737</name>
</gene>
<proteinExistence type="predicted"/>
<comment type="caution">
    <text evidence="2">The sequence shown here is derived from an EMBL/GenBank/DDBJ whole genome shotgun (WGS) entry which is preliminary data.</text>
</comment>
<evidence type="ECO:0000313" key="3">
    <source>
        <dbReference type="Proteomes" id="UP000314294"/>
    </source>
</evidence>
<keyword evidence="3" id="KW-1185">Reference proteome</keyword>
<name>A0A4Z2G961_9TELE</name>
<feature type="region of interest" description="Disordered" evidence="1">
    <location>
        <begin position="18"/>
        <end position="49"/>
    </location>
</feature>
<dbReference type="EMBL" id="SRLO01000632">
    <property type="protein sequence ID" value="TNN50059.1"/>
    <property type="molecule type" value="Genomic_DNA"/>
</dbReference>
<organism evidence="2 3">
    <name type="scientific">Liparis tanakae</name>
    <name type="common">Tanaka's snailfish</name>
    <dbReference type="NCBI Taxonomy" id="230148"/>
    <lineage>
        <taxon>Eukaryota</taxon>
        <taxon>Metazoa</taxon>
        <taxon>Chordata</taxon>
        <taxon>Craniata</taxon>
        <taxon>Vertebrata</taxon>
        <taxon>Euteleostomi</taxon>
        <taxon>Actinopterygii</taxon>
        <taxon>Neopterygii</taxon>
        <taxon>Teleostei</taxon>
        <taxon>Neoteleostei</taxon>
        <taxon>Acanthomorphata</taxon>
        <taxon>Eupercaria</taxon>
        <taxon>Perciformes</taxon>
        <taxon>Cottioidei</taxon>
        <taxon>Cottales</taxon>
        <taxon>Liparidae</taxon>
        <taxon>Liparis</taxon>
    </lineage>
</organism>
<feature type="compositionally biased region" description="Basic and acidic residues" evidence="1">
    <location>
        <begin position="30"/>
        <end position="39"/>
    </location>
</feature>